<feature type="domain" description="LYC1 C-terminal" evidence="1">
    <location>
        <begin position="197"/>
        <end position="374"/>
    </location>
</feature>
<dbReference type="Proteomes" id="UP001215280">
    <property type="component" value="Unassembled WGS sequence"/>
</dbReference>
<evidence type="ECO:0000313" key="3">
    <source>
        <dbReference type="Proteomes" id="UP001215280"/>
    </source>
</evidence>
<dbReference type="PANTHER" id="PTHR34815">
    <property type="entry name" value="LYSINE ACETYLTRANSFERASE"/>
    <property type="match status" value="1"/>
</dbReference>
<reference evidence="2" key="1">
    <citation type="submission" date="2023-03" db="EMBL/GenBank/DDBJ databases">
        <title>Massive genome expansion in bonnet fungi (Mycena s.s.) driven by repeated elements and novel gene families across ecological guilds.</title>
        <authorList>
            <consortium name="Lawrence Berkeley National Laboratory"/>
            <person name="Harder C.B."/>
            <person name="Miyauchi S."/>
            <person name="Viragh M."/>
            <person name="Kuo A."/>
            <person name="Thoen E."/>
            <person name="Andreopoulos B."/>
            <person name="Lu D."/>
            <person name="Skrede I."/>
            <person name="Drula E."/>
            <person name="Henrissat B."/>
            <person name="Morin E."/>
            <person name="Kohler A."/>
            <person name="Barry K."/>
            <person name="LaButti K."/>
            <person name="Morin E."/>
            <person name="Salamov A."/>
            <person name="Lipzen A."/>
            <person name="Mereny Z."/>
            <person name="Hegedus B."/>
            <person name="Baldrian P."/>
            <person name="Stursova M."/>
            <person name="Weitz H."/>
            <person name="Taylor A."/>
            <person name="Grigoriev I.V."/>
            <person name="Nagy L.G."/>
            <person name="Martin F."/>
            <person name="Kauserud H."/>
        </authorList>
    </citation>
    <scope>NUCLEOTIDE SEQUENCE</scope>
    <source>
        <strain evidence="2">CBHHK188m</strain>
    </source>
</reference>
<dbReference type="EMBL" id="JARJLG010000020">
    <property type="protein sequence ID" value="KAJ7771962.1"/>
    <property type="molecule type" value="Genomic_DNA"/>
</dbReference>
<dbReference type="Pfam" id="PF22998">
    <property type="entry name" value="GNAT_LYC1-like"/>
    <property type="match status" value="1"/>
</dbReference>
<evidence type="ECO:0000313" key="2">
    <source>
        <dbReference type="EMBL" id="KAJ7771962.1"/>
    </source>
</evidence>
<accession>A0AAD7JWT3</accession>
<comment type="caution">
    <text evidence="2">The sequence shown here is derived from an EMBL/GenBank/DDBJ whole genome shotgun (WGS) entry which is preliminary data.</text>
</comment>
<dbReference type="PANTHER" id="PTHR34815:SF2">
    <property type="entry name" value="N-ACETYLTRANSFERASE DOMAIN-CONTAINING PROTEIN"/>
    <property type="match status" value="1"/>
</dbReference>
<name>A0AAD7JWT3_9AGAR</name>
<evidence type="ECO:0000259" key="1">
    <source>
        <dbReference type="Pfam" id="PF22998"/>
    </source>
</evidence>
<dbReference type="InterPro" id="IPR055100">
    <property type="entry name" value="GNAT_LYC1-like"/>
</dbReference>
<proteinExistence type="predicted"/>
<gene>
    <name evidence="2" type="ORF">DFH07DRAFT_803283</name>
</gene>
<sequence>MAVDFSSLSLFRATPTQITESRRRTLAEWGRGLTLEEHLARDASQDQFDGSRDGRLITWVLAPRDDPQTLEFKCACETYRRTGLIKANRTIKVVPCYAIASVFTPPENRDKGFARHMMRLLHWVIADVSLLPAREYPAAWGAPPLKVEGTRNGHFSALWSDVGHFYNACGSIPGTREGWVVRGTATTVWDVDSSPAIDRTVEWTWLDDSGVSELWVNDAETIRAHVEKSDNPGPSFSYLPTDGVASFQHRRLELFLQRLTMPPKTWGVASPDRAAYATWTIDPRPPAPRTLTVSRLRADAHIFGELVGRILELARKHEVKRVEIWNLPTELEALAGTLGAETHARTEHLPAFKWYGKESEADVAWVFNERFCWC</sequence>
<organism evidence="2 3">
    <name type="scientific">Mycena maculata</name>
    <dbReference type="NCBI Taxonomy" id="230809"/>
    <lineage>
        <taxon>Eukaryota</taxon>
        <taxon>Fungi</taxon>
        <taxon>Dikarya</taxon>
        <taxon>Basidiomycota</taxon>
        <taxon>Agaricomycotina</taxon>
        <taxon>Agaricomycetes</taxon>
        <taxon>Agaricomycetidae</taxon>
        <taxon>Agaricales</taxon>
        <taxon>Marasmiineae</taxon>
        <taxon>Mycenaceae</taxon>
        <taxon>Mycena</taxon>
    </lineage>
</organism>
<dbReference type="AlphaFoldDB" id="A0AAD7JWT3"/>
<dbReference type="InterPro" id="IPR053013">
    <property type="entry name" value="LAT"/>
</dbReference>
<protein>
    <recommendedName>
        <fullName evidence="1">LYC1 C-terminal domain-containing protein</fullName>
    </recommendedName>
</protein>
<keyword evidence="3" id="KW-1185">Reference proteome</keyword>